<sequence>MTTLINIGLMIYFALVAFIGTLGNGIILLAYGNRWNSSKSTSVIFILILSCVDLWTCLVVVPTIAIMEYREFEVPTPLCRFYSFSKILIIISSLIMSFIALDRFLNIAVPHYRLLNPRRVKFLLITFISIGVGLGLLTALAFSSSPYRVVYLANYTLIPSNQSFMIKNDAQKISITNEQKNVPSFKLTDLMHEQLSIPVTINITDINLTYVSTHDVCFADTSIISETIRDILRHISNKFFFISIGIVTILYAITFILALHRQNPRIRALKKSLNVLNKFDSYPSNNNHHHHHQQINSHPVKQRTDSLASSYSPLVASRKIKQSLIDSKCLSANDNQQFEMASFNSSNEEHDVLTEPKTDFHRSISEGQSDDLQVSTEKFSNMKQVSFQVAHSEDPLINNDKQHLSSRSNSSDIDLDRNNDTYYKFPCPCSTTRQLLIKFHFAQPTLDINQWLCYCCMKKSKSSNNKQITEIHPLEDEAATILPPHLPSNQYHQRTSISNSEILKRQLHRHRIKQIRMASTFLLITVSFVLFYLPSILNAERYIKSPLWIYYLYLCTHALNPIIYCFMNVNLRVYIISMLKCQTKQRRHMSVGGASIFER</sequence>
<dbReference type="GO" id="GO:0005886">
    <property type="term" value="C:plasma membrane"/>
    <property type="evidence" value="ECO:0007669"/>
    <property type="project" value="UniProtKB-SubCell"/>
</dbReference>
<name>A0A813UE28_9BILA</name>
<dbReference type="PRINTS" id="PR00237">
    <property type="entry name" value="GPCRRHODOPSN"/>
</dbReference>
<dbReference type="PANTHER" id="PTHR24249">
    <property type="entry name" value="HISTAMINE RECEPTOR-RELATED G-PROTEIN COUPLED RECEPTOR"/>
    <property type="match status" value="1"/>
</dbReference>
<feature type="domain" description="G-protein coupled receptors family 1 profile" evidence="11">
    <location>
        <begin position="23"/>
        <end position="110"/>
    </location>
</feature>
<feature type="transmembrane region" description="Helical" evidence="10">
    <location>
        <begin position="43"/>
        <end position="69"/>
    </location>
</feature>
<evidence type="ECO:0000256" key="3">
    <source>
        <dbReference type="ARBA" id="ARBA00022692"/>
    </source>
</evidence>
<dbReference type="Pfam" id="PF00001">
    <property type="entry name" value="7tm_1"/>
    <property type="match status" value="1"/>
</dbReference>
<evidence type="ECO:0000256" key="6">
    <source>
        <dbReference type="ARBA" id="ARBA00023136"/>
    </source>
</evidence>
<evidence type="ECO:0000256" key="2">
    <source>
        <dbReference type="ARBA" id="ARBA00022475"/>
    </source>
</evidence>
<dbReference type="Gene3D" id="1.20.1070.10">
    <property type="entry name" value="Rhodopsin 7-helix transmembrane proteins"/>
    <property type="match status" value="2"/>
</dbReference>
<dbReference type="InterPro" id="IPR050569">
    <property type="entry name" value="TAAR"/>
</dbReference>
<evidence type="ECO:0000256" key="4">
    <source>
        <dbReference type="ARBA" id="ARBA00022989"/>
    </source>
</evidence>
<comment type="caution">
    <text evidence="12">The sequence shown here is derived from an EMBL/GenBank/DDBJ whole genome shotgun (WGS) entry which is preliminary data.</text>
</comment>
<evidence type="ECO:0000259" key="11">
    <source>
        <dbReference type="PROSITE" id="PS50262"/>
    </source>
</evidence>
<feature type="transmembrane region" description="Helical" evidence="10">
    <location>
        <begin position="122"/>
        <end position="142"/>
    </location>
</feature>
<dbReference type="InterPro" id="IPR017452">
    <property type="entry name" value="GPCR_Rhodpsn_7TM"/>
</dbReference>
<evidence type="ECO:0000256" key="10">
    <source>
        <dbReference type="SAM" id="Phobius"/>
    </source>
</evidence>
<feature type="transmembrane region" description="Helical" evidence="10">
    <location>
        <begin position="6"/>
        <end position="31"/>
    </location>
</feature>
<dbReference type="PROSITE" id="PS50262">
    <property type="entry name" value="G_PROTEIN_RECEP_F1_2"/>
    <property type="match status" value="1"/>
</dbReference>
<accession>A0A813UE28</accession>
<dbReference type="CDD" id="cd00637">
    <property type="entry name" value="7tm_classA_rhodopsin-like"/>
    <property type="match status" value="1"/>
</dbReference>
<evidence type="ECO:0000256" key="1">
    <source>
        <dbReference type="ARBA" id="ARBA00004651"/>
    </source>
</evidence>
<keyword evidence="4 10" id="KW-1133">Transmembrane helix</keyword>
<evidence type="ECO:0000256" key="5">
    <source>
        <dbReference type="ARBA" id="ARBA00023040"/>
    </source>
</evidence>
<protein>
    <recommendedName>
        <fullName evidence="11">G-protein coupled receptors family 1 profile domain-containing protein</fullName>
    </recommendedName>
</protein>
<feature type="transmembrane region" description="Helical" evidence="10">
    <location>
        <begin position="515"/>
        <end position="536"/>
    </location>
</feature>
<dbReference type="InterPro" id="IPR000276">
    <property type="entry name" value="GPCR_Rhodpsn"/>
</dbReference>
<reference evidence="12" key="1">
    <citation type="submission" date="2021-02" db="EMBL/GenBank/DDBJ databases">
        <authorList>
            <person name="Nowell W R."/>
        </authorList>
    </citation>
    <scope>NUCLEOTIDE SEQUENCE</scope>
</reference>
<keyword evidence="2" id="KW-1003">Cell membrane</keyword>
<evidence type="ECO:0000313" key="12">
    <source>
        <dbReference type="EMBL" id="CAF0822146.1"/>
    </source>
</evidence>
<keyword evidence="13" id="KW-1185">Reference proteome</keyword>
<comment type="similarity">
    <text evidence="9">Belongs to the G-protein coupled receptor 1 family.</text>
</comment>
<comment type="subcellular location">
    <subcellularLocation>
        <location evidence="1">Cell membrane</location>
        <topology evidence="1">Multi-pass membrane protein</topology>
    </subcellularLocation>
</comment>
<organism evidence="12 13">
    <name type="scientific">Adineta steineri</name>
    <dbReference type="NCBI Taxonomy" id="433720"/>
    <lineage>
        <taxon>Eukaryota</taxon>
        <taxon>Metazoa</taxon>
        <taxon>Spiralia</taxon>
        <taxon>Gnathifera</taxon>
        <taxon>Rotifera</taxon>
        <taxon>Eurotatoria</taxon>
        <taxon>Bdelloidea</taxon>
        <taxon>Adinetida</taxon>
        <taxon>Adinetidae</taxon>
        <taxon>Adineta</taxon>
    </lineage>
</organism>
<keyword evidence="3 9" id="KW-0812">Transmembrane</keyword>
<keyword evidence="6 10" id="KW-0472">Membrane</keyword>
<evidence type="ECO:0000256" key="7">
    <source>
        <dbReference type="ARBA" id="ARBA00023170"/>
    </source>
</evidence>
<dbReference type="SUPFAM" id="SSF81321">
    <property type="entry name" value="Family A G protein-coupled receptor-like"/>
    <property type="match status" value="1"/>
</dbReference>
<feature type="transmembrane region" description="Helical" evidence="10">
    <location>
        <begin position="548"/>
        <end position="569"/>
    </location>
</feature>
<dbReference type="OrthoDB" id="5969463at2759"/>
<evidence type="ECO:0000256" key="9">
    <source>
        <dbReference type="RuleBase" id="RU000688"/>
    </source>
</evidence>
<keyword evidence="8 9" id="KW-0807">Transducer</keyword>
<dbReference type="GO" id="GO:0004930">
    <property type="term" value="F:G protein-coupled receptor activity"/>
    <property type="evidence" value="ECO:0007669"/>
    <property type="project" value="UniProtKB-KW"/>
</dbReference>
<proteinExistence type="inferred from homology"/>
<dbReference type="EMBL" id="CAJNOM010000021">
    <property type="protein sequence ID" value="CAF0822146.1"/>
    <property type="molecule type" value="Genomic_DNA"/>
</dbReference>
<gene>
    <name evidence="12" type="ORF">QVE165_LOCUS5320</name>
</gene>
<feature type="transmembrane region" description="Helical" evidence="10">
    <location>
        <begin position="81"/>
        <end position="101"/>
    </location>
</feature>
<dbReference type="AlphaFoldDB" id="A0A813UE28"/>
<dbReference type="PROSITE" id="PS00237">
    <property type="entry name" value="G_PROTEIN_RECEP_F1_1"/>
    <property type="match status" value="1"/>
</dbReference>
<keyword evidence="7 9" id="KW-0675">Receptor</keyword>
<evidence type="ECO:0000256" key="8">
    <source>
        <dbReference type="ARBA" id="ARBA00023224"/>
    </source>
</evidence>
<evidence type="ECO:0000313" key="13">
    <source>
        <dbReference type="Proteomes" id="UP000663832"/>
    </source>
</evidence>
<feature type="transmembrane region" description="Helical" evidence="10">
    <location>
        <begin position="239"/>
        <end position="259"/>
    </location>
</feature>
<dbReference type="Proteomes" id="UP000663832">
    <property type="component" value="Unassembled WGS sequence"/>
</dbReference>
<keyword evidence="5 9" id="KW-0297">G-protein coupled receptor</keyword>